<dbReference type="PRINTS" id="PR00038">
    <property type="entry name" value="HTHLUXR"/>
</dbReference>
<dbReference type="PROSITE" id="PS50043">
    <property type="entry name" value="HTH_LUXR_2"/>
    <property type="match status" value="1"/>
</dbReference>
<evidence type="ECO:0000256" key="2">
    <source>
        <dbReference type="ARBA" id="ARBA00023125"/>
    </source>
</evidence>
<dbReference type="PANTHER" id="PTHR43214">
    <property type="entry name" value="TWO-COMPONENT RESPONSE REGULATOR"/>
    <property type="match status" value="1"/>
</dbReference>
<reference evidence="6 7" key="2">
    <citation type="submission" date="2018-07" db="EMBL/GenBank/DDBJ databases">
        <title>Diversity of Mesorhizobium strains in Brazil.</title>
        <authorList>
            <person name="Helene L.C.F."/>
            <person name="Dall'Agnol R."/>
            <person name="Delamuta J.R.M."/>
            <person name="Hungria M."/>
        </authorList>
    </citation>
    <scope>NUCLEOTIDE SEQUENCE [LARGE SCALE GENOMIC DNA]</scope>
    <source>
        <strain evidence="6 7">AC99b</strain>
    </source>
</reference>
<dbReference type="PROSITE" id="PS00622">
    <property type="entry name" value="HTH_LUXR_1"/>
    <property type="match status" value="1"/>
</dbReference>
<gene>
    <name evidence="6" type="ORF">DPM33_15465</name>
</gene>
<keyword evidence="2 6" id="KW-0238">DNA-binding</keyword>
<evidence type="ECO:0000256" key="1">
    <source>
        <dbReference type="ARBA" id="ARBA00022553"/>
    </source>
</evidence>
<sequence length="219" mass="23464">MEVLKVCCRRIFVVDDHPIILSGVGAMINSQDDLTIVGLAGNADDALEGIGKALPDVAVVDISLPGVNGVTLIERLGERFPEVSCIALTAHEDPGCLRQVLAAGGRGFVVKRSTATDLLQAIRCVLAGDNYVDPALAARLLSPRSAPQGDPGNLSERERSVIQLVALGYSNKEISSRLNLSIKTIETYRTRATEKLELRSRAAIVRFAHSNGWLAELPV</sequence>
<dbReference type="InterPro" id="IPR039420">
    <property type="entry name" value="WalR-like"/>
</dbReference>
<dbReference type="EMBL" id="QMBP01000006">
    <property type="protein sequence ID" value="RAZ90220.1"/>
    <property type="molecule type" value="Genomic_DNA"/>
</dbReference>
<name>A0A330HQQ8_9HYPH</name>
<dbReference type="Proteomes" id="UP000251558">
    <property type="component" value="Unassembled WGS sequence"/>
</dbReference>
<feature type="domain" description="HTH luxR-type" evidence="4">
    <location>
        <begin position="147"/>
        <end position="212"/>
    </location>
</feature>
<dbReference type="SMART" id="SM00421">
    <property type="entry name" value="HTH_LUXR"/>
    <property type="match status" value="1"/>
</dbReference>
<dbReference type="GO" id="GO:0006355">
    <property type="term" value="P:regulation of DNA-templated transcription"/>
    <property type="evidence" value="ECO:0007669"/>
    <property type="project" value="InterPro"/>
</dbReference>
<dbReference type="CDD" id="cd17535">
    <property type="entry name" value="REC_NarL-like"/>
    <property type="match status" value="1"/>
</dbReference>
<dbReference type="CDD" id="cd06170">
    <property type="entry name" value="LuxR_C_like"/>
    <property type="match status" value="1"/>
</dbReference>
<dbReference type="PROSITE" id="PS50110">
    <property type="entry name" value="RESPONSE_REGULATORY"/>
    <property type="match status" value="1"/>
</dbReference>
<dbReference type="Pfam" id="PF00072">
    <property type="entry name" value="Response_reg"/>
    <property type="match status" value="1"/>
</dbReference>
<evidence type="ECO:0000313" key="6">
    <source>
        <dbReference type="EMBL" id="RAZ90220.1"/>
    </source>
</evidence>
<protein>
    <submittedName>
        <fullName evidence="6">DNA-binding response regulator</fullName>
    </submittedName>
</protein>
<dbReference type="InterPro" id="IPR011006">
    <property type="entry name" value="CheY-like_superfamily"/>
</dbReference>
<dbReference type="Pfam" id="PF00196">
    <property type="entry name" value="GerE"/>
    <property type="match status" value="1"/>
</dbReference>
<accession>A0A330HQQ8</accession>
<dbReference type="Gene3D" id="3.40.50.2300">
    <property type="match status" value="1"/>
</dbReference>
<dbReference type="GO" id="GO:0003677">
    <property type="term" value="F:DNA binding"/>
    <property type="evidence" value="ECO:0007669"/>
    <property type="project" value="UniProtKB-KW"/>
</dbReference>
<keyword evidence="7" id="KW-1185">Reference proteome</keyword>
<dbReference type="AlphaFoldDB" id="A0A330HQQ8"/>
<organism evidence="6 7">
    <name type="scientific">Mesorhizobium hawassense</name>
    <dbReference type="NCBI Taxonomy" id="1209954"/>
    <lineage>
        <taxon>Bacteria</taxon>
        <taxon>Pseudomonadati</taxon>
        <taxon>Pseudomonadota</taxon>
        <taxon>Alphaproteobacteria</taxon>
        <taxon>Hyphomicrobiales</taxon>
        <taxon>Phyllobacteriaceae</taxon>
        <taxon>Mesorhizobium</taxon>
    </lineage>
</organism>
<comment type="caution">
    <text evidence="6">The sequence shown here is derived from an EMBL/GenBank/DDBJ whole genome shotgun (WGS) entry which is preliminary data.</text>
</comment>
<evidence type="ECO:0000313" key="7">
    <source>
        <dbReference type="Proteomes" id="UP000251558"/>
    </source>
</evidence>
<keyword evidence="1 3" id="KW-0597">Phosphoprotein</keyword>
<reference evidence="7" key="1">
    <citation type="submission" date="2018-06" db="EMBL/GenBank/DDBJ databases">
        <authorList>
            <person name="Helene L.C."/>
            <person name="Dall'Agnol R."/>
            <person name="Delamuta J.R."/>
            <person name="Hungria M."/>
        </authorList>
    </citation>
    <scope>NUCLEOTIDE SEQUENCE [LARGE SCALE GENOMIC DNA]</scope>
    <source>
        <strain evidence="7">AC99b</strain>
    </source>
</reference>
<proteinExistence type="predicted"/>
<dbReference type="InterPro" id="IPR000792">
    <property type="entry name" value="Tscrpt_reg_LuxR_C"/>
</dbReference>
<evidence type="ECO:0000256" key="3">
    <source>
        <dbReference type="PROSITE-ProRule" id="PRU00169"/>
    </source>
</evidence>
<dbReference type="InterPro" id="IPR058245">
    <property type="entry name" value="NreC/VraR/RcsB-like_REC"/>
</dbReference>
<dbReference type="SMART" id="SM00448">
    <property type="entry name" value="REC"/>
    <property type="match status" value="1"/>
</dbReference>
<evidence type="ECO:0000259" key="5">
    <source>
        <dbReference type="PROSITE" id="PS50110"/>
    </source>
</evidence>
<evidence type="ECO:0000259" key="4">
    <source>
        <dbReference type="PROSITE" id="PS50043"/>
    </source>
</evidence>
<dbReference type="SUPFAM" id="SSF46894">
    <property type="entry name" value="C-terminal effector domain of the bipartite response regulators"/>
    <property type="match status" value="1"/>
</dbReference>
<dbReference type="OrthoDB" id="3678174at2"/>
<dbReference type="InterPro" id="IPR001789">
    <property type="entry name" value="Sig_transdc_resp-reg_receiver"/>
</dbReference>
<feature type="modified residue" description="4-aspartylphosphate" evidence="3">
    <location>
        <position position="61"/>
    </location>
</feature>
<dbReference type="PANTHER" id="PTHR43214:SF43">
    <property type="entry name" value="TWO-COMPONENT RESPONSE REGULATOR"/>
    <property type="match status" value="1"/>
</dbReference>
<dbReference type="InterPro" id="IPR016032">
    <property type="entry name" value="Sig_transdc_resp-reg_C-effctor"/>
</dbReference>
<feature type="domain" description="Response regulatory" evidence="5">
    <location>
        <begin position="10"/>
        <end position="126"/>
    </location>
</feature>
<dbReference type="GO" id="GO:0000160">
    <property type="term" value="P:phosphorelay signal transduction system"/>
    <property type="evidence" value="ECO:0007669"/>
    <property type="project" value="InterPro"/>
</dbReference>
<dbReference type="SUPFAM" id="SSF52172">
    <property type="entry name" value="CheY-like"/>
    <property type="match status" value="1"/>
</dbReference>